<sequence>MRPRRTTRQRVMPAVADLVFACTLLWGCASPIPDLWPPTPDVPARTIYVSLDIWHAMIAFPVGTPHTYEEWGYAERAWYLEDRRGLTGILRALFWPTEGVVEVGQYDRVWADRTPQPPAELFVFRVSEEGYRRLRRHLRSTLSGDTPVASLGQSRFYPAVRSYHLFHTCHQYAASALQEAGLPISEFWAFNRTSLAWQLHGAARIAAEDGGRSSPVTR</sequence>
<proteinExistence type="predicted"/>
<organism evidence="1 2">
    <name type="scientific">Nitrospira defluvii</name>
    <dbReference type="NCBI Taxonomy" id="330214"/>
    <lineage>
        <taxon>Bacteria</taxon>
        <taxon>Pseudomonadati</taxon>
        <taxon>Nitrospirota</taxon>
        <taxon>Nitrospiria</taxon>
        <taxon>Nitrospirales</taxon>
        <taxon>Nitrospiraceae</taxon>
        <taxon>Nitrospira</taxon>
    </lineage>
</organism>
<dbReference type="Pfam" id="PF09601">
    <property type="entry name" value="DUF2459"/>
    <property type="match status" value="1"/>
</dbReference>
<accession>A0ABN7LAJ4</accession>
<reference evidence="1 2" key="1">
    <citation type="submission" date="2021-02" db="EMBL/GenBank/DDBJ databases">
        <authorList>
            <person name="Han P."/>
        </authorList>
    </citation>
    <scope>NUCLEOTIDE SEQUENCE [LARGE SCALE GENOMIC DNA]</scope>
    <source>
        <strain evidence="1">Candidatus Nitrospira sp. ZN2</strain>
    </source>
</reference>
<protein>
    <recommendedName>
        <fullName evidence="3">DUF2459 domain-containing protein</fullName>
    </recommendedName>
</protein>
<evidence type="ECO:0000313" key="2">
    <source>
        <dbReference type="Proteomes" id="UP000675880"/>
    </source>
</evidence>
<gene>
    <name evidence="1" type="ORF">NSPZN2_130048</name>
</gene>
<dbReference type="InterPro" id="IPR011727">
    <property type="entry name" value="CHP02117"/>
</dbReference>
<dbReference type="EMBL" id="CAJNBJ010000005">
    <property type="protein sequence ID" value="CAE6740087.1"/>
    <property type="molecule type" value="Genomic_DNA"/>
</dbReference>
<evidence type="ECO:0008006" key="3">
    <source>
        <dbReference type="Google" id="ProtNLM"/>
    </source>
</evidence>
<evidence type="ECO:0000313" key="1">
    <source>
        <dbReference type="EMBL" id="CAE6740087.1"/>
    </source>
</evidence>
<dbReference type="Proteomes" id="UP000675880">
    <property type="component" value="Unassembled WGS sequence"/>
</dbReference>
<name>A0ABN7LAJ4_9BACT</name>
<dbReference type="RefSeq" id="WP_213041989.1">
    <property type="nucleotide sequence ID" value="NZ_CAJNBJ010000005.1"/>
</dbReference>
<comment type="caution">
    <text evidence="1">The sequence shown here is derived from an EMBL/GenBank/DDBJ whole genome shotgun (WGS) entry which is preliminary data.</text>
</comment>
<keyword evidence="2" id="KW-1185">Reference proteome</keyword>